<feature type="non-terminal residue" evidence="1">
    <location>
        <position position="1"/>
    </location>
</feature>
<reference evidence="1" key="2">
    <citation type="submission" date="2014-07" db="EMBL/GenBank/DDBJ databases">
        <authorList>
            <person name="Hull J."/>
        </authorList>
    </citation>
    <scope>NUCLEOTIDE SEQUENCE</scope>
</reference>
<dbReference type="GO" id="GO:0016779">
    <property type="term" value="F:nucleotidyltransferase activity"/>
    <property type="evidence" value="ECO:0007669"/>
    <property type="project" value="UniProtKB-KW"/>
</dbReference>
<proteinExistence type="predicted"/>
<protein>
    <submittedName>
        <fullName evidence="1">Putative nicotinate-nucleotide adenylyltransferase</fullName>
    </submittedName>
</protein>
<dbReference type="Pfam" id="PF11957">
    <property type="entry name" value="efThoc1"/>
    <property type="match status" value="1"/>
</dbReference>
<accession>A0A0A9XY20</accession>
<dbReference type="EMBL" id="GBHO01019313">
    <property type="protein sequence ID" value="JAG24291.1"/>
    <property type="molecule type" value="Transcribed_RNA"/>
</dbReference>
<reference evidence="1" key="1">
    <citation type="journal article" date="2014" name="PLoS ONE">
        <title>Transcriptome-Based Identification of ABC Transporters in the Western Tarnished Plant Bug Lygus hesperus.</title>
        <authorList>
            <person name="Hull J.J."/>
            <person name="Chaney K."/>
            <person name="Geib S.M."/>
            <person name="Fabrick J.A."/>
            <person name="Brent C.S."/>
            <person name="Walsh D."/>
            <person name="Lavine L.C."/>
        </authorList>
    </citation>
    <scope>NUCLEOTIDE SEQUENCE</scope>
</reference>
<keyword evidence="1" id="KW-0548">Nucleotidyltransferase</keyword>
<dbReference type="AlphaFoldDB" id="A0A0A9XY20"/>
<gene>
    <name evidence="1" type="primary">nadD_0</name>
    <name evidence="1" type="ORF">CM83_101842</name>
</gene>
<organism evidence="1">
    <name type="scientific">Lygus hesperus</name>
    <name type="common">Western plant bug</name>
    <dbReference type="NCBI Taxonomy" id="30085"/>
    <lineage>
        <taxon>Eukaryota</taxon>
        <taxon>Metazoa</taxon>
        <taxon>Ecdysozoa</taxon>
        <taxon>Arthropoda</taxon>
        <taxon>Hexapoda</taxon>
        <taxon>Insecta</taxon>
        <taxon>Pterygota</taxon>
        <taxon>Neoptera</taxon>
        <taxon>Paraneoptera</taxon>
        <taxon>Hemiptera</taxon>
        <taxon>Heteroptera</taxon>
        <taxon>Panheteroptera</taxon>
        <taxon>Cimicomorpha</taxon>
        <taxon>Miridae</taxon>
        <taxon>Mirini</taxon>
        <taxon>Lygus</taxon>
    </lineage>
</organism>
<sequence>LSGTINTENLTLHEKVTDTIVSQLETVFQQRQQIRLSSSNHVTNLIDSGDFDPKSFATLYCNFWSLQEFFTKPVLLLNTSNEAKKLGIVFFYDTCTSVLQALKRWDVIYTPTRDRNTDNTGDSLLDSLSNNGAGETSTVDECKDTSLFFPKYLTSSSLLL</sequence>
<name>A0A0A9XY20_LYGHE</name>
<evidence type="ECO:0000313" key="1">
    <source>
        <dbReference type="EMBL" id="JAG24291.1"/>
    </source>
</evidence>
<keyword evidence="1" id="KW-0808">Transferase</keyword>
<dbReference type="InterPro" id="IPR021861">
    <property type="entry name" value="THO_THOC1"/>
</dbReference>